<accession>A0A250ILF6</accession>
<evidence type="ECO:0000313" key="1">
    <source>
        <dbReference type="EMBL" id="ATB32589.1"/>
    </source>
</evidence>
<name>A0A250ILF6_9BACT</name>
<dbReference type="EMBL" id="CP022163">
    <property type="protein sequence ID" value="ATB32589.1"/>
    <property type="molecule type" value="Genomic_DNA"/>
</dbReference>
<dbReference type="Proteomes" id="UP000217289">
    <property type="component" value="Chromosome"/>
</dbReference>
<reference evidence="1 2" key="1">
    <citation type="submission" date="2017-06" db="EMBL/GenBank/DDBJ databases">
        <authorList>
            <person name="Kim H.J."/>
            <person name="Triplett B.A."/>
        </authorList>
    </citation>
    <scope>NUCLEOTIDE SEQUENCE [LARGE SCALE GENOMIC DNA]</scope>
    <source>
        <strain evidence="1 2">DSM 14713</strain>
    </source>
</reference>
<dbReference type="PROSITE" id="PS51257">
    <property type="entry name" value="PROKAR_LIPOPROTEIN"/>
    <property type="match status" value="1"/>
</dbReference>
<sequence length="453" mass="46720">MTICVKRGSMSQSRLIPLLLLLLVACRPPGTVEPVPDGGTGQEPTPGTPPTFTVHAPAEIVSTLPLYRSVHVLLGDGRGFRERLDDSGVVRFHEPIVSGTRDVSLVMVGSTGTVQVKTWLALDGAEVWLPSFMYPQSAIPWTKQGTLSGKVTGAANPSALSVVAVGTGLYGLTTLAGDGSFSIDVRGDAPGEVDLFARETEGPGGKVLRVGLKRDIAVGSGASVSGLEVALDHPVDQSLGVTVAGGFDPEGEASATLQYILGGQLLFSTNASGQLPLSIPAVARTAPFDTLTPMLRVSVGDAATLPGGMVQTAVPVSGTSSAAVSFLNPLRITSPGVGTLEAPARASRSGLVLGWSPDGSAHLTEVELAATIGPGPLDWSVMAPTFITSFTPFALPADIAPVTTIPAGSYRVAATTTWRANVSGYADFFTGSAASSPYEETRTTRLRAYVELQ</sequence>
<keyword evidence="2" id="KW-1185">Reference proteome</keyword>
<protein>
    <recommendedName>
        <fullName evidence="3">Lipoprotein</fullName>
    </recommendedName>
</protein>
<evidence type="ECO:0000313" key="2">
    <source>
        <dbReference type="Proteomes" id="UP000217289"/>
    </source>
</evidence>
<proteinExistence type="predicted"/>
<dbReference type="AlphaFoldDB" id="A0A250ILF6"/>
<organism evidence="1 2">
    <name type="scientific">Melittangium boletus DSM 14713</name>
    <dbReference type="NCBI Taxonomy" id="1294270"/>
    <lineage>
        <taxon>Bacteria</taxon>
        <taxon>Pseudomonadati</taxon>
        <taxon>Myxococcota</taxon>
        <taxon>Myxococcia</taxon>
        <taxon>Myxococcales</taxon>
        <taxon>Cystobacterineae</taxon>
        <taxon>Archangiaceae</taxon>
        <taxon>Melittangium</taxon>
    </lineage>
</organism>
<dbReference type="KEGG" id="mbd:MEBOL_006077"/>
<evidence type="ECO:0008006" key="3">
    <source>
        <dbReference type="Google" id="ProtNLM"/>
    </source>
</evidence>
<gene>
    <name evidence="1" type="ORF">MEBOL_006077</name>
</gene>